<evidence type="ECO:0000313" key="1">
    <source>
        <dbReference type="EMBL" id="TFK74622.1"/>
    </source>
</evidence>
<gene>
    <name evidence="1" type="ORF">BDN72DRAFT_868562</name>
</gene>
<keyword evidence="1" id="KW-0489">Methyltransferase</keyword>
<evidence type="ECO:0000313" key="2">
    <source>
        <dbReference type="Proteomes" id="UP000308600"/>
    </source>
</evidence>
<accession>A0ACD3BAJ0</accession>
<dbReference type="Proteomes" id="UP000308600">
    <property type="component" value="Unassembled WGS sequence"/>
</dbReference>
<name>A0ACD3BAJ0_9AGAR</name>
<protein>
    <submittedName>
        <fullName evidence="1">Leucine carboxyl methyltransferase</fullName>
    </submittedName>
</protein>
<proteinExistence type="predicted"/>
<organism evidence="1 2">
    <name type="scientific">Pluteus cervinus</name>
    <dbReference type="NCBI Taxonomy" id="181527"/>
    <lineage>
        <taxon>Eukaryota</taxon>
        <taxon>Fungi</taxon>
        <taxon>Dikarya</taxon>
        <taxon>Basidiomycota</taxon>
        <taxon>Agaricomycotina</taxon>
        <taxon>Agaricomycetes</taxon>
        <taxon>Agaricomycetidae</taxon>
        <taxon>Agaricales</taxon>
        <taxon>Pluteineae</taxon>
        <taxon>Pluteaceae</taxon>
        <taxon>Pluteus</taxon>
    </lineage>
</organism>
<keyword evidence="1" id="KW-0808">Transferase</keyword>
<reference evidence="1 2" key="1">
    <citation type="journal article" date="2019" name="Nat. Ecol. Evol.">
        <title>Megaphylogeny resolves global patterns of mushroom evolution.</title>
        <authorList>
            <person name="Varga T."/>
            <person name="Krizsan K."/>
            <person name="Foldi C."/>
            <person name="Dima B."/>
            <person name="Sanchez-Garcia M."/>
            <person name="Sanchez-Ramirez S."/>
            <person name="Szollosi G.J."/>
            <person name="Szarkandi J.G."/>
            <person name="Papp V."/>
            <person name="Albert L."/>
            <person name="Andreopoulos W."/>
            <person name="Angelini C."/>
            <person name="Antonin V."/>
            <person name="Barry K.W."/>
            <person name="Bougher N.L."/>
            <person name="Buchanan P."/>
            <person name="Buyck B."/>
            <person name="Bense V."/>
            <person name="Catcheside P."/>
            <person name="Chovatia M."/>
            <person name="Cooper J."/>
            <person name="Damon W."/>
            <person name="Desjardin D."/>
            <person name="Finy P."/>
            <person name="Geml J."/>
            <person name="Haridas S."/>
            <person name="Hughes K."/>
            <person name="Justo A."/>
            <person name="Karasinski D."/>
            <person name="Kautmanova I."/>
            <person name="Kiss B."/>
            <person name="Kocsube S."/>
            <person name="Kotiranta H."/>
            <person name="LaButti K.M."/>
            <person name="Lechner B.E."/>
            <person name="Liimatainen K."/>
            <person name="Lipzen A."/>
            <person name="Lukacs Z."/>
            <person name="Mihaltcheva S."/>
            <person name="Morgado L.N."/>
            <person name="Niskanen T."/>
            <person name="Noordeloos M.E."/>
            <person name="Ohm R.A."/>
            <person name="Ortiz-Santana B."/>
            <person name="Ovrebo C."/>
            <person name="Racz N."/>
            <person name="Riley R."/>
            <person name="Savchenko A."/>
            <person name="Shiryaev A."/>
            <person name="Soop K."/>
            <person name="Spirin V."/>
            <person name="Szebenyi C."/>
            <person name="Tomsovsky M."/>
            <person name="Tulloss R.E."/>
            <person name="Uehling J."/>
            <person name="Grigoriev I.V."/>
            <person name="Vagvolgyi C."/>
            <person name="Papp T."/>
            <person name="Martin F.M."/>
            <person name="Miettinen O."/>
            <person name="Hibbett D.S."/>
            <person name="Nagy L.G."/>
        </authorList>
    </citation>
    <scope>NUCLEOTIDE SEQUENCE [LARGE SCALE GENOMIC DNA]</scope>
    <source>
        <strain evidence="1 2">NL-1719</strain>
    </source>
</reference>
<sequence>MDPDASVRQTDTDAAGARLSAVQKGYFIDPFIKNFVPRAHLQPPRPPLINVGTFMRSTAIDDLVDQWLSKSTEKRCQIVSLGSGSDTRFWRIATGPHQDRLGKYIEIDFPEVTTKKAMTVKKSRELATVLGEPTQVTLGHGGAALHSPRYHLIPADLRHPPDEILGKTLTVPSSPNETKSILSPSLPTLLLFECVLVYMTPEASSGLVRWFVDYFATESANLGEDAILGAIVYEMFGLNDPFGRIMVSNLKARNVTLPGAEPYHSIESLPSRFLNNGFSAARALTLHQIRQNYVPTLELERIAQLEMLDEVEELNLVLEHYAITWGLFLSNPASSMVWSDWGLKQRNPE</sequence>
<dbReference type="EMBL" id="ML208267">
    <property type="protein sequence ID" value="TFK74622.1"/>
    <property type="molecule type" value="Genomic_DNA"/>
</dbReference>
<keyword evidence="2" id="KW-1185">Reference proteome</keyword>